<dbReference type="InterPro" id="IPR050763">
    <property type="entry name" value="ABC_transporter_ATP-binding"/>
</dbReference>
<dbReference type="PROSITE" id="PS50893">
    <property type="entry name" value="ABC_TRANSPORTER_2"/>
    <property type="match status" value="1"/>
</dbReference>
<accession>A0ABQ2FN74</accession>
<evidence type="ECO:0000313" key="6">
    <source>
        <dbReference type="EMBL" id="GGL10646.1"/>
    </source>
</evidence>
<dbReference type="InterPro" id="IPR027417">
    <property type="entry name" value="P-loop_NTPase"/>
</dbReference>
<comment type="caution">
    <text evidence="6">The sequence shown here is derived from an EMBL/GenBank/DDBJ whole genome shotgun (WGS) entry which is preliminary data.</text>
</comment>
<feature type="domain" description="ABC transporter" evidence="5">
    <location>
        <begin position="4"/>
        <end position="238"/>
    </location>
</feature>
<dbReference type="EMBL" id="BMPE01000011">
    <property type="protein sequence ID" value="GGL10646.1"/>
    <property type="molecule type" value="Genomic_DNA"/>
</dbReference>
<gene>
    <name evidence="6" type="ORF">GCM10010844_31630</name>
</gene>
<keyword evidence="7" id="KW-1185">Reference proteome</keyword>
<dbReference type="Gene3D" id="3.40.50.300">
    <property type="entry name" value="P-loop containing nucleotide triphosphate hydrolases"/>
    <property type="match status" value="1"/>
</dbReference>
<evidence type="ECO:0000256" key="1">
    <source>
        <dbReference type="ARBA" id="ARBA00005417"/>
    </source>
</evidence>
<dbReference type="Proteomes" id="UP000604341">
    <property type="component" value="Unassembled WGS sequence"/>
</dbReference>
<name>A0ABQ2FN74_9DEIO</name>
<dbReference type="PANTHER" id="PTHR42711:SF5">
    <property type="entry name" value="ABC TRANSPORTER ATP-BINDING PROTEIN NATA"/>
    <property type="match status" value="1"/>
</dbReference>
<organism evidence="6 7">
    <name type="scientific">Deinococcus radiotolerans</name>
    <dbReference type="NCBI Taxonomy" id="1309407"/>
    <lineage>
        <taxon>Bacteria</taxon>
        <taxon>Thermotogati</taxon>
        <taxon>Deinococcota</taxon>
        <taxon>Deinococci</taxon>
        <taxon>Deinococcales</taxon>
        <taxon>Deinococcaceae</taxon>
        <taxon>Deinococcus</taxon>
    </lineage>
</organism>
<keyword evidence="3" id="KW-0547">Nucleotide-binding</keyword>
<proteinExistence type="inferred from homology"/>
<dbReference type="InterPro" id="IPR003439">
    <property type="entry name" value="ABC_transporter-like_ATP-bd"/>
</dbReference>
<dbReference type="SMART" id="SM00382">
    <property type="entry name" value="AAA"/>
    <property type="match status" value="1"/>
</dbReference>
<protein>
    <submittedName>
        <fullName evidence="6">ABC transporter ATP-binding protein</fullName>
    </submittedName>
</protein>
<dbReference type="InterPro" id="IPR003593">
    <property type="entry name" value="AAA+_ATPase"/>
</dbReference>
<evidence type="ECO:0000259" key="5">
    <source>
        <dbReference type="PROSITE" id="PS50893"/>
    </source>
</evidence>
<dbReference type="Pfam" id="PF00005">
    <property type="entry name" value="ABC_tran"/>
    <property type="match status" value="1"/>
</dbReference>
<dbReference type="RefSeq" id="WP_189069951.1">
    <property type="nucleotide sequence ID" value="NZ_BMPE01000011.1"/>
</dbReference>
<dbReference type="GO" id="GO:0005524">
    <property type="term" value="F:ATP binding"/>
    <property type="evidence" value="ECO:0007669"/>
    <property type="project" value="UniProtKB-KW"/>
</dbReference>
<evidence type="ECO:0000256" key="3">
    <source>
        <dbReference type="ARBA" id="ARBA00022741"/>
    </source>
</evidence>
<evidence type="ECO:0000256" key="2">
    <source>
        <dbReference type="ARBA" id="ARBA00022448"/>
    </source>
</evidence>
<dbReference type="CDD" id="cd03230">
    <property type="entry name" value="ABC_DR_subfamily_A"/>
    <property type="match status" value="1"/>
</dbReference>
<evidence type="ECO:0000313" key="7">
    <source>
        <dbReference type="Proteomes" id="UP000604341"/>
    </source>
</evidence>
<evidence type="ECO:0000256" key="4">
    <source>
        <dbReference type="ARBA" id="ARBA00022840"/>
    </source>
</evidence>
<keyword evidence="4 6" id="KW-0067">ATP-binding</keyword>
<keyword evidence="2" id="KW-0813">Transport</keyword>
<comment type="similarity">
    <text evidence="1">Belongs to the ABC transporter superfamily.</text>
</comment>
<sequence>MDVLQATDLRKSYRAGKQVVEAVQGVSLSCRAGEVVAFLGANGAGKTTTLKMLTGLIRPDSGSVRVCGGDPHVDARVLERIGAVLEGNRNTYWTLTVQENFEYFGVLRGLTRAQVRRRVPGLLEEFSLGDKRHVPVQRLSRGMQQKLAIALAVLPEPQLLLLDEPTLGLDVQATLDMQALVRSLVARGCAVLLTTHQLDVAQKLSDRVVIMRRGQVVTEQPTRELLRAYSGSGFELRFDGLLSDAQRAALRGLGVEELEPGRVSYFGPGALLYEVLDTLRPLELRAVTPSEVDLADVFLRVNREAEVAYA</sequence>
<reference evidence="7" key="1">
    <citation type="journal article" date="2019" name="Int. J. Syst. Evol. Microbiol.">
        <title>The Global Catalogue of Microorganisms (GCM) 10K type strain sequencing project: providing services to taxonomists for standard genome sequencing and annotation.</title>
        <authorList>
            <consortium name="The Broad Institute Genomics Platform"/>
            <consortium name="The Broad Institute Genome Sequencing Center for Infectious Disease"/>
            <person name="Wu L."/>
            <person name="Ma J."/>
        </authorList>
    </citation>
    <scope>NUCLEOTIDE SEQUENCE [LARGE SCALE GENOMIC DNA]</scope>
    <source>
        <strain evidence="7">JCM 19173</strain>
    </source>
</reference>
<dbReference type="PANTHER" id="PTHR42711">
    <property type="entry name" value="ABC TRANSPORTER ATP-BINDING PROTEIN"/>
    <property type="match status" value="1"/>
</dbReference>
<dbReference type="SUPFAM" id="SSF52540">
    <property type="entry name" value="P-loop containing nucleoside triphosphate hydrolases"/>
    <property type="match status" value="1"/>
</dbReference>